<name>A0A813F830_POLGL</name>
<accession>A0A813F830</accession>
<reference evidence="1" key="1">
    <citation type="submission" date="2021-02" db="EMBL/GenBank/DDBJ databases">
        <authorList>
            <person name="Dougan E. K."/>
            <person name="Rhodes N."/>
            <person name="Thang M."/>
            <person name="Chan C."/>
        </authorList>
    </citation>
    <scope>NUCLEOTIDE SEQUENCE</scope>
</reference>
<evidence type="ECO:0000313" key="2">
    <source>
        <dbReference type="Proteomes" id="UP000654075"/>
    </source>
</evidence>
<feature type="non-terminal residue" evidence="1">
    <location>
        <position position="94"/>
    </location>
</feature>
<gene>
    <name evidence="1" type="ORF">PGLA1383_LOCUS27206</name>
</gene>
<dbReference type="EMBL" id="CAJNNV010024294">
    <property type="protein sequence ID" value="CAE8609380.1"/>
    <property type="molecule type" value="Genomic_DNA"/>
</dbReference>
<evidence type="ECO:0000313" key="1">
    <source>
        <dbReference type="EMBL" id="CAE8609380.1"/>
    </source>
</evidence>
<sequence length="94" mass="9468">VSSKMASFVRGGLRSAASAMPALAACAAGAAAAAATRPVPAPPTRCASSEEDSRAPRLTCFGEAMLRYVPDPDESSAKTAGPFATRWLRNAGGA</sequence>
<feature type="non-terminal residue" evidence="1">
    <location>
        <position position="1"/>
    </location>
</feature>
<proteinExistence type="predicted"/>
<keyword evidence="2" id="KW-1185">Reference proteome</keyword>
<dbReference type="Proteomes" id="UP000654075">
    <property type="component" value="Unassembled WGS sequence"/>
</dbReference>
<protein>
    <submittedName>
        <fullName evidence="1">Uncharacterized protein</fullName>
    </submittedName>
</protein>
<organism evidence="1 2">
    <name type="scientific">Polarella glacialis</name>
    <name type="common">Dinoflagellate</name>
    <dbReference type="NCBI Taxonomy" id="89957"/>
    <lineage>
        <taxon>Eukaryota</taxon>
        <taxon>Sar</taxon>
        <taxon>Alveolata</taxon>
        <taxon>Dinophyceae</taxon>
        <taxon>Suessiales</taxon>
        <taxon>Suessiaceae</taxon>
        <taxon>Polarella</taxon>
    </lineage>
</organism>
<dbReference type="AlphaFoldDB" id="A0A813F830"/>
<comment type="caution">
    <text evidence="1">The sequence shown here is derived from an EMBL/GenBank/DDBJ whole genome shotgun (WGS) entry which is preliminary data.</text>
</comment>